<dbReference type="SUPFAM" id="SSF55008">
    <property type="entry name" value="HMA, heavy metal-associated domain"/>
    <property type="match status" value="1"/>
</dbReference>
<dbReference type="PANTHER" id="PTHR48085:SF3">
    <property type="entry name" value="INACTIVE CADMIUM_ZINC-TRANSPORTING ATPASE HMA3"/>
    <property type="match status" value="1"/>
</dbReference>
<dbReference type="PROSITE" id="PS00154">
    <property type="entry name" value="ATPASE_E1_E2"/>
    <property type="match status" value="1"/>
</dbReference>
<keyword evidence="7 8" id="KW-0472">Membrane</keyword>
<feature type="region of interest" description="Disordered" evidence="9">
    <location>
        <begin position="805"/>
        <end position="881"/>
    </location>
</feature>
<name>A0A803L782_CHEQI</name>
<dbReference type="GO" id="GO:0046872">
    <property type="term" value="F:metal ion binding"/>
    <property type="evidence" value="ECO:0007669"/>
    <property type="project" value="UniProtKB-KW"/>
</dbReference>
<dbReference type="InterPro" id="IPR023299">
    <property type="entry name" value="ATPase_P-typ_cyto_dom_N"/>
</dbReference>
<evidence type="ECO:0000256" key="3">
    <source>
        <dbReference type="ARBA" id="ARBA00022692"/>
    </source>
</evidence>
<dbReference type="SFLD" id="SFLDG00002">
    <property type="entry name" value="C1.7:_P-type_atpase_like"/>
    <property type="match status" value="1"/>
</dbReference>
<dbReference type="EnsemblPlants" id="AUR62007721-RA">
    <property type="protein sequence ID" value="AUR62007721-RA:cds"/>
    <property type="gene ID" value="AUR62007721"/>
</dbReference>
<dbReference type="InterPro" id="IPR036163">
    <property type="entry name" value="HMA_dom_sf"/>
</dbReference>
<dbReference type="InterPro" id="IPR059000">
    <property type="entry name" value="ATPase_P-type_domA"/>
</dbReference>
<dbReference type="PANTHER" id="PTHR48085">
    <property type="entry name" value="CADMIUM/ZINC-TRANSPORTING ATPASE HMA2-RELATED"/>
    <property type="match status" value="1"/>
</dbReference>
<evidence type="ECO:0000256" key="1">
    <source>
        <dbReference type="ARBA" id="ARBA00004141"/>
    </source>
</evidence>
<evidence type="ECO:0000259" key="10">
    <source>
        <dbReference type="PROSITE" id="PS50846"/>
    </source>
</evidence>
<evidence type="ECO:0000256" key="8">
    <source>
        <dbReference type="RuleBase" id="RU362081"/>
    </source>
</evidence>
<accession>A0A803L782</accession>
<dbReference type="SFLD" id="SFLDS00003">
    <property type="entry name" value="Haloacid_Dehalogenase"/>
    <property type="match status" value="1"/>
</dbReference>
<dbReference type="Pfam" id="PF00702">
    <property type="entry name" value="Hydrolase"/>
    <property type="match status" value="1"/>
</dbReference>
<evidence type="ECO:0000256" key="4">
    <source>
        <dbReference type="ARBA" id="ARBA00022723"/>
    </source>
</evidence>
<dbReference type="InterPro" id="IPR018303">
    <property type="entry name" value="ATPase_P-typ_P_site"/>
</dbReference>
<dbReference type="GO" id="GO:0016887">
    <property type="term" value="F:ATP hydrolysis activity"/>
    <property type="evidence" value="ECO:0007669"/>
    <property type="project" value="InterPro"/>
</dbReference>
<keyword evidence="8" id="KW-0547">Nucleotide-binding</keyword>
<dbReference type="InterPro" id="IPR051014">
    <property type="entry name" value="Cation_Transport_ATPase_IB"/>
</dbReference>
<feature type="compositionally biased region" description="Low complexity" evidence="9">
    <location>
        <begin position="995"/>
        <end position="1014"/>
    </location>
</feature>
<comment type="subcellular location">
    <subcellularLocation>
        <location evidence="1">Membrane</location>
        <topology evidence="1">Multi-pass membrane protein</topology>
    </subcellularLocation>
</comment>
<dbReference type="PRINTS" id="PR00119">
    <property type="entry name" value="CATATPASE"/>
</dbReference>
<feature type="domain" description="HMA" evidence="10">
    <location>
        <begin position="35"/>
        <end position="101"/>
    </location>
</feature>
<feature type="transmembrane region" description="Helical" evidence="8">
    <location>
        <begin position="367"/>
        <end position="391"/>
    </location>
</feature>
<dbReference type="InterPro" id="IPR006121">
    <property type="entry name" value="HMA_dom"/>
</dbReference>
<dbReference type="Proteomes" id="UP000596660">
    <property type="component" value="Unplaced"/>
</dbReference>
<keyword evidence="3 8" id="KW-0812">Transmembrane</keyword>
<dbReference type="CDD" id="cd02079">
    <property type="entry name" value="P-type_ATPase_HM"/>
    <property type="match status" value="1"/>
</dbReference>
<evidence type="ECO:0000256" key="7">
    <source>
        <dbReference type="ARBA" id="ARBA00023136"/>
    </source>
</evidence>
<reference evidence="11" key="2">
    <citation type="submission" date="2021-03" db="UniProtKB">
        <authorList>
            <consortium name="EnsemblPlants"/>
        </authorList>
    </citation>
    <scope>IDENTIFICATION</scope>
</reference>
<dbReference type="GO" id="GO:0016020">
    <property type="term" value="C:membrane"/>
    <property type="evidence" value="ECO:0007669"/>
    <property type="project" value="UniProtKB-SubCell"/>
</dbReference>
<evidence type="ECO:0000256" key="9">
    <source>
        <dbReference type="SAM" id="MobiDB-lite"/>
    </source>
</evidence>
<organism evidence="11 12">
    <name type="scientific">Chenopodium quinoa</name>
    <name type="common">Quinoa</name>
    <dbReference type="NCBI Taxonomy" id="63459"/>
    <lineage>
        <taxon>Eukaryota</taxon>
        <taxon>Viridiplantae</taxon>
        <taxon>Streptophyta</taxon>
        <taxon>Embryophyta</taxon>
        <taxon>Tracheophyta</taxon>
        <taxon>Spermatophyta</taxon>
        <taxon>Magnoliopsida</taxon>
        <taxon>eudicotyledons</taxon>
        <taxon>Gunneridae</taxon>
        <taxon>Pentapetalae</taxon>
        <taxon>Caryophyllales</taxon>
        <taxon>Chenopodiaceae</taxon>
        <taxon>Chenopodioideae</taxon>
        <taxon>Atripliceae</taxon>
        <taxon>Chenopodium</taxon>
    </lineage>
</organism>
<dbReference type="SFLD" id="SFLDF00027">
    <property type="entry name" value="p-type_atpase"/>
    <property type="match status" value="1"/>
</dbReference>
<feature type="transmembrane region" description="Helical" evidence="8">
    <location>
        <begin position="336"/>
        <end position="355"/>
    </location>
</feature>
<dbReference type="Gramene" id="AUR62007721-RA">
    <property type="protein sequence ID" value="AUR62007721-RA:cds"/>
    <property type="gene ID" value="AUR62007721"/>
</dbReference>
<dbReference type="FunFam" id="2.70.150.10:FF:000002">
    <property type="entry name" value="Copper-transporting ATPase 1, putative"/>
    <property type="match status" value="1"/>
</dbReference>
<dbReference type="InterPro" id="IPR027256">
    <property type="entry name" value="P-typ_ATPase_IB"/>
</dbReference>
<evidence type="ECO:0000256" key="6">
    <source>
        <dbReference type="ARBA" id="ARBA00022989"/>
    </source>
</evidence>
<dbReference type="Gene3D" id="3.40.50.1000">
    <property type="entry name" value="HAD superfamily/HAD-like"/>
    <property type="match status" value="1"/>
</dbReference>
<evidence type="ECO:0000313" key="12">
    <source>
        <dbReference type="Proteomes" id="UP000596660"/>
    </source>
</evidence>
<comment type="similarity">
    <text evidence="2 8">Belongs to the cation transport ATPase (P-type) (TC 3.A.3) family. Type IB subfamily.</text>
</comment>
<dbReference type="AlphaFoldDB" id="A0A803L782"/>
<dbReference type="Pfam" id="PF00122">
    <property type="entry name" value="E1-E2_ATPase"/>
    <property type="match status" value="1"/>
</dbReference>
<dbReference type="Gene3D" id="2.70.150.10">
    <property type="entry name" value="Calcium-transporting ATPase, cytoplasmic transduction domain A"/>
    <property type="match status" value="1"/>
</dbReference>
<evidence type="ECO:0000256" key="5">
    <source>
        <dbReference type="ARBA" id="ARBA00022967"/>
    </source>
</evidence>
<feature type="compositionally biased region" description="Pro residues" evidence="9">
    <location>
        <begin position="834"/>
        <end position="847"/>
    </location>
</feature>
<dbReference type="InterPro" id="IPR023298">
    <property type="entry name" value="ATPase_P-typ_TM_dom_sf"/>
</dbReference>
<dbReference type="InterPro" id="IPR044492">
    <property type="entry name" value="P_typ_ATPase_HD_dom"/>
</dbReference>
<feature type="compositionally biased region" description="Acidic residues" evidence="9">
    <location>
        <begin position="1015"/>
        <end position="1029"/>
    </location>
</feature>
<feature type="compositionally biased region" description="Polar residues" evidence="9">
    <location>
        <begin position="805"/>
        <end position="822"/>
    </location>
</feature>
<keyword evidence="8" id="KW-0067">ATP-binding</keyword>
<dbReference type="FunFam" id="3.40.1110.10:FF:000043">
    <property type="entry name" value="Putative cadmium/zinc-transporting ATPase 3"/>
    <property type="match status" value="1"/>
</dbReference>
<dbReference type="SUPFAM" id="SSF56784">
    <property type="entry name" value="HAD-like"/>
    <property type="match status" value="1"/>
</dbReference>
<evidence type="ECO:0000313" key="11">
    <source>
        <dbReference type="EnsemblPlants" id="AUR62007721-RA:cds"/>
    </source>
</evidence>
<dbReference type="Pfam" id="PF00403">
    <property type="entry name" value="HMA"/>
    <property type="match status" value="1"/>
</dbReference>
<dbReference type="GO" id="GO:0005524">
    <property type="term" value="F:ATP binding"/>
    <property type="evidence" value="ECO:0007669"/>
    <property type="project" value="UniProtKB-UniRule"/>
</dbReference>
<dbReference type="SUPFAM" id="SSF81653">
    <property type="entry name" value="Calcium ATPase, transduction domain A"/>
    <property type="match status" value="1"/>
</dbReference>
<dbReference type="FunFam" id="3.30.70.100:FF:000022">
    <property type="entry name" value="Putative cadmium/zinc-transporting ATPase 3"/>
    <property type="match status" value="1"/>
</dbReference>
<dbReference type="OMA" id="LDCSNCA"/>
<dbReference type="PROSITE" id="PS50846">
    <property type="entry name" value="HMA_2"/>
    <property type="match status" value="1"/>
</dbReference>
<keyword evidence="12" id="KW-1185">Reference proteome</keyword>
<feature type="transmembrane region" description="Helical" evidence="8">
    <location>
        <begin position="141"/>
        <end position="159"/>
    </location>
</feature>
<dbReference type="Gene3D" id="3.30.70.100">
    <property type="match status" value="1"/>
</dbReference>
<dbReference type="GO" id="GO:0019829">
    <property type="term" value="F:ATPase-coupled monoatomic cation transmembrane transporter activity"/>
    <property type="evidence" value="ECO:0007669"/>
    <property type="project" value="InterPro"/>
</dbReference>
<keyword evidence="6 8" id="KW-1133">Transmembrane helix</keyword>
<dbReference type="NCBIfam" id="TIGR01525">
    <property type="entry name" value="ATPase-IB_hvy"/>
    <property type="match status" value="1"/>
</dbReference>
<dbReference type="InterPro" id="IPR001757">
    <property type="entry name" value="P_typ_ATPase"/>
</dbReference>
<comment type="caution">
    <text evidence="8">Lacks conserved residue(s) required for the propagation of feature annotation.</text>
</comment>
<dbReference type="Gene3D" id="3.40.1110.10">
    <property type="entry name" value="Calcium-transporting ATPase, cytoplasmic domain N"/>
    <property type="match status" value="1"/>
</dbReference>
<feature type="region of interest" description="Disordered" evidence="9">
    <location>
        <begin position="949"/>
        <end position="1029"/>
    </location>
</feature>
<keyword evidence="4 8" id="KW-0479">Metal-binding</keyword>
<keyword evidence="5" id="KW-1278">Translocase</keyword>
<dbReference type="InterPro" id="IPR036412">
    <property type="entry name" value="HAD-like_sf"/>
</dbReference>
<sequence>MSTHDLEQPLIPSTQLQQTPNLQEHTIQEEDVKLEKSYFEIMGLCCSSEVPLIESIVKPLNGVKDISVVVPTKTLTVVHDIRIISPSQIVQALNQARLEASVRPRGEGNYTKKWPGKWNITCGVLLLLSLLKYVYQPMQWLAIVAVLIGVPNIIWRSIASIRNLTLNINVIVLIAVGGTIALQDYTDAAIIVFLYNIAQWLESRASYKAMSVMSSLTSMTPLKATLADSGKQVDVTSVNLGTIIAVKAGEVIPIDGVVVEGKSEVDEKALTGESFPVIKEIGSTAFAGTINLNGYIGVRTTMLAENCLVARMVNLVEEAQSRKARIQTFIENCTKWYIPVVVLISAGVAVTPIVLQSSDKTRWFHLALVVLVSACPCALVISTPVTIFCALSKAATAGLLFKGGDYLELLAKVKTVAFDKTGTITTGEFAVTHFQSLHEKVSIEKLLFWISSIESKSSHPMAAALVNYAASHSIKPIPEMVEEFQNYPGEGIYGKIEGEHIYIGNYRISLRAGFTEKCDNDELQKMEEKASGFIYMGATLVGTFALSDNCRSGVMEAIKELKESGIRTVMLTGDNHAAAQQVQYQLEDALDIVHAQLLPEDKAKIIEELKKDGVVAMVGDGINDALALATTDIGISMGISGSALAMETGHVILMSNDIRKIPEAIRISKKASRKIVENVIISFSTKGLVLALAIAGYSMLLVAVVTDVGTCLLVILNSMLLLRGADEYKKPSAKIVQNKSCCDKTAKGEVKCQSSVSKKAIQPSIEKAEEPKKGCCAKKTCTAKLEGTLEKKDSAIKVGCCKRSASNCRTGKCKSSTGCTQAQPPPLNEANQAQPPPLNEPPTPPQQPIDDGASPTVGLEKNPSSAQPSNAPMIKLKPRRRLRLSYQSTNDVVATTARDTNIPSLDDIVTDSSLDDMFPKEFNYDPTITAADMQEELEGIGVNMSSKEYTKGPGKGKGIELSNALGQRIPPSPESPHTIFKTLTGSDDASEGADHASVGSDDASGGSDDASGGSENDDSDNEVIIFDDI</sequence>
<protein>
    <recommendedName>
        <fullName evidence="10">HMA domain-containing protein</fullName>
    </recommendedName>
</protein>
<dbReference type="SUPFAM" id="SSF81665">
    <property type="entry name" value="Calcium ATPase, transmembrane domain M"/>
    <property type="match status" value="1"/>
</dbReference>
<dbReference type="CDD" id="cd00371">
    <property type="entry name" value="HMA"/>
    <property type="match status" value="1"/>
</dbReference>
<reference evidence="11" key="1">
    <citation type="journal article" date="2017" name="Nature">
        <title>The genome of Chenopodium quinoa.</title>
        <authorList>
            <person name="Jarvis D.E."/>
            <person name="Ho Y.S."/>
            <person name="Lightfoot D.J."/>
            <person name="Schmoeckel S.M."/>
            <person name="Li B."/>
            <person name="Borm T.J.A."/>
            <person name="Ohyanagi H."/>
            <person name="Mineta K."/>
            <person name="Michell C.T."/>
            <person name="Saber N."/>
            <person name="Kharbatia N.M."/>
            <person name="Rupper R.R."/>
            <person name="Sharp A.R."/>
            <person name="Dally N."/>
            <person name="Boughton B.A."/>
            <person name="Woo Y.H."/>
            <person name="Gao G."/>
            <person name="Schijlen E.G.W.M."/>
            <person name="Guo X."/>
            <person name="Momin A.A."/>
            <person name="Negrao S."/>
            <person name="Al-Babili S."/>
            <person name="Gehring C."/>
            <person name="Roessner U."/>
            <person name="Jung C."/>
            <person name="Murphy K."/>
            <person name="Arold S.T."/>
            <person name="Gojobori T."/>
            <person name="van der Linden C.G."/>
            <person name="van Loo E.N."/>
            <person name="Jellen E.N."/>
            <person name="Maughan P.J."/>
            <person name="Tester M."/>
        </authorList>
    </citation>
    <scope>NUCLEOTIDE SEQUENCE [LARGE SCALE GENOMIC DNA]</scope>
    <source>
        <strain evidence="11">cv. PI 614886</strain>
    </source>
</reference>
<dbReference type="InterPro" id="IPR008250">
    <property type="entry name" value="ATPase_P-typ_transduc_dom_A_sf"/>
</dbReference>
<dbReference type="InterPro" id="IPR023214">
    <property type="entry name" value="HAD_sf"/>
</dbReference>
<proteinExistence type="inferred from homology"/>
<dbReference type="NCBIfam" id="TIGR01494">
    <property type="entry name" value="ATPase_P-type"/>
    <property type="match status" value="1"/>
</dbReference>
<evidence type="ECO:0000256" key="2">
    <source>
        <dbReference type="ARBA" id="ARBA00006024"/>
    </source>
</evidence>